<dbReference type="EMBL" id="KZ678132">
    <property type="protein sequence ID" value="PSN69778.1"/>
    <property type="molecule type" value="Genomic_DNA"/>
</dbReference>
<evidence type="ECO:0000313" key="1">
    <source>
        <dbReference type="EMBL" id="PSN69778.1"/>
    </source>
</evidence>
<dbReference type="AlphaFoldDB" id="A0A2T2NXG4"/>
<dbReference type="Proteomes" id="UP000240883">
    <property type="component" value="Unassembled WGS sequence"/>
</dbReference>
<reference evidence="1 2" key="1">
    <citation type="journal article" date="2018" name="Front. Microbiol.">
        <title>Genome-Wide Analysis of Corynespora cassiicola Leaf Fall Disease Putative Effectors.</title>
        <authorList>
            <person name="Lopez D."/>
            <person name="Ribeiro S."/>
            <person name="Label P."/>
            <person name="Fumanal B."/>
            <person name="Venisse J.S."/>
            <person name="Kohler A."/>
            <person name="de Oliveira R.R."/>
            <person name="Labutti K."/>
            <person name="Lipzen A."/>
            <person name="Lail K."/>
            <person name="Bauer D."/>
            <person name="Ohm R.A."/>
            <person name="Barry K.W."/>
            <person name="Spatafora J."/>
            <person name="Grigoriev I.V."/>
            <person name="Martin F.M."/>
            <person name="Pujade-Renaud V."/>
        </authorList>
    </citation>
    <scope>NUCLEOTIDE SEQUENCE [LARGE SCALE GENOMIC DNA]</scope>
    <source>
        <strain evidence="1 2">Philippines</strain>
    </source>
</reference>
<sequence>MLHRPSSHAARVIAKIEDPRLLVRQRPPVWPAWPFQPARWPLLCLAAAGSLNRGRSAGPAKLAHTQLLHQILMNSAQPYSEICGVNSLINNQPTQYCGDSRKRNHPFLTQAVGAVASETKATIRYFCIRPKETRNPPKRL</sequence>
<gene>
    <name evidence="1" type="ORF">BS50DRAFT_296138</name>
</gene>
<accession>A0A2T2NXG4</accession>
<proteinExistence type="predicted"/>
<evidence type="ECO:0000313" key="2">
    <source>
        <dbReference type="Proteomes" id="UP000240883"/>
    </source>
</evidence>
<keyword evidence="2" id="KW-1185">Reference proteome</keyword>
<organism evidence="1 2">
    <name type="scientific">Corynespora cassiicola Philippines</name>
    <dbReference type="NCBI Taxonomy" id="1448308"/>
    <lineage>
        <taxon>Eukaryota</taxon>
        <taxon>Fungi</taxon>
        <taxon>Dikarya</taxon>
        <taxon>Ascomycota</taxon>
        <taxon>Pezizomycotina</taxon>
        <taxon>Dothideomycetes</taxon>
        <taxon>Pleosporomycetidae</taxon>
        <taxon>Pleosporales</taxon>
        <taxon>Corynesporascaceae</taxon>
        <taxon>Corynespora</taxon>
    </lineage>
</organism>
<name>A0A2T2NXG4_CORCC</name>
<protein>
    <submittedName>
        <fullName evidence="1">Uncharacterized protein</fullName>
    </submittedName>
</protein>